<sequence>MPSLEFKRIELSDKEIVNNFLNKTNSNSCQMTFANLFCLREKYNTEICVQDNVLFIRQKNRNFGGENNQIAYFVPIPIGTGNLESAINLIIEISRKEGHRPYFFAVTDDTKDELEKLDKFEFCIEEQEDWAEYIYKSEKLVDFSSSDLSKQRRAVNRFWNLYGEETRIERISESNIKQLLKYQSKWLKENIERNMDSDSLIKENVSICNALENFNELDLEGIIIFVGKSIRGYGYGTILPGGAFDIIAQKGDISYQQIYKVVLQEHVKTYYERAELTNMEEDIGLIGLRRSKTRYRPEYMLKKYTAFFK</sequence>
<evidence type="ECO:0000259" key="1">
    <source>
        <dbReference type="Pfam" id="PF09924"/>
    </source>
</evidence>
<dbReference type="AlphaFoldDB" id="A0A2K9NYY4"/>
<dbReference type="RefSeq" id="WP_158648869.1">
    <property type="nucleotide sequence ID" value="NZ_CP020991.1"/>
</dbReference>
<protein>
    <recommendedName>
        <fullName evidence="1">Phosphatidylglycerol lysyltransferase C-terminal domain-containing protein</fullName>
    </recommendedName>
</protein>
<gene>
    <name evidence="2" type="ORF">B9O19_00070</name>
</gene>
<proteinExistence type="predicted"/>
<dbReference type="GeneID" id="98061503"/>
<feature type="domain" description="Phosphatidylglycerol lysyltransferase C-terminal" evidence="1">
    <location>
        <begin position="26"/>
        <end position="307"/>
    </location>
</feature>
<dbReference type="EMBL" id="CP020991">
    <property type="protein sequence ID" value="AUO18255.1"/>
    <property type="molecule type" value="Genomic_DNA"/>
</dbReference>
<evidence type="ECO:0000313" key="3">
    <source>
        <dbReference type="Proteomes" id="UP000235589"/>
    </source>
</evidence>
<dbReference type="KEGG" id="mpec:B9O19_00070"/>
<evidence type="ECO:0000313" key="2">
    <source>
        <dbReference type="EMBL" id="AUO18255.1"/>
    </source>
</evidence>
<dbReference type="OrthoDB" id="9765580at2"/>
<name>A0A2K9NYY4_9FIRM</name>
<dbReference type="InterPro" id="IPR024320">
    <property type="entry name" value="LPG_synthase_C"/>
</dbReference>
<organism evidence="2 3">
    <name type="scientific">Monoglobus pectinilyticus</name>
    <dbReference type="NCBI Taxonomy" id="1981510"/>
    <lineage>
        <taxon>Bacteria</taxon>
        <taxon>Bacillati</taxon>
        <taxon>Bacillota</taxon>
        <taxon>Clostridia</taxon>
        <taxon>Monoglobales</taxon>
        <taxon>Monoglobaceae</taxon>
        <taxon>Monoglobus</taxon>
    </lineage>
</organism>
<dbReference type="PANTHER" id="PTHR41373:SF1">
    <property type="entry name" value="PHOSPHATIDYLGLYCEROL LYSYLTRANSFERASE C-TERMINAL DOMAIN-CONTAINING PROTEIN"/>
    <property type="match status" value="1"/>
</dbReference>
<dbReference type="Pfam" id="PF09924">
    <property type="entry name" value="LPG_synthase_C"/>
    <property type="match status" value="1"/>
</dbReference>
<dbReference type="PANTHER" id="PTHR41373">
    <property type="entry name" value="DUF2156 DOMAIN-CONTAINING PROTEIN"/>
    <property type="match status" value="1"/>
</dbReference>
<dbReference type="Proteomes" id="UP000235589">
    <property type="component" value="Chromosome"/>
</dbReference>
<dbReference type="Gene3D" id="3.40.630.30">
    <property type="match status" value="1"/>
</dbReference>
<accession>A0A2K9NYY4</accession>
<dbReference type="PIRSF" id="PIRSF018688">
    <property type="entry name" value="UCP018688"/>
    <property type="match status" value="1"/>
</dbReference>
<dbReference type="InterPro" id="IPR016732">
    <property type="entry name" value="UCP018688"/>
</dbReference>
<reference evidence="2 3" key="1">
    <citation type="submission" date="2017-04" db="EMBL/GenBank/DDBJ databases">
        <title>Monoglobus pectinilyticus 14 draft genome.</title>
        <authorList>
            <person name="Kim C."/>
            <person name="Rosendale D.I."/>
            <person name="Kelly W.J."/>
            <person name="Tannock G.W."/>
            <person name="Patchett M.L."/>
            <person name="Jordens J.Z."/>
        </authorList>
    </citation>
    <scope>NUCLEOTIDE SEQUENCE [LARGE SCALE GENOMIC DNA]</scope>
    <source>
        <strain evidence="2 3">14</strain>
    </source>
</reference>
<dbReference type="InterPro" id="IPR016181">
    <property type="entry name" value="Acyl_CoA_acyltransferase"/>
</dbReference>
<keyword evidence="3" id="KW-1185">Reference proteome</keyword>
<dbReference type="SUPFAM" id="SSF55729">
    <property type="entry name" value="Acyl-CoA N-acyltransferases (Nat)"/>
    <property type="match status" value="2"/>
</dbReference>